<organism evidence="2 3">
    <name type="scientific">Paramagnetospirillum magneticum (strain ATCC 700264 / AMB-1)</name>
    <name type="common">Magnetospirillum magneticum</name>
    <dbReference type="NCBI Taxonomy" id="342108"/>
    <lineage>
        <taxon>Bacteria</taxon>
        <taxon>Pseudomonadati</taxon>
        <taxon>Pseudomonadota</taxon>
        <taxon>Alphaproteobacteria</taxon>
        <taxon>Rhodospirillales</taxon>
        <taxon>Magnetospirillaceae</taxon>
        <taxon>Paramagnetospirillum</taxon>
    </lineage>
</organism>
<sequence>MLQESLSRIQVQLQAERGQPAPRSPNTTVSTATSSATQSTHPTNTAAPASPEAQEQPAWPKGYIPVPGTSTAVKFGGAIRAEVWDDVQSTQGGRTDDATAIPARGTAKANRNGALNGSISGSRFNFGTLSHTEIGDMKSFLEFDLGTDASPTFRLRHAYIANADWLAGQTWSTFMDMDSLPDLLSAGGSVGYSWLRRPQVRYSIQTGDRDKLDMAAEVPTSDYSAPSAINTAPDLVLKYTAGQSWGHYALGGMVRYLRSDTGTGDKADQIVWGFLGGVSIKTFGDDILTLQTVNGTGVGGALNQGTGLSAAVVNNSFRTFDAFGGSMAYKHYWNPKLRSTLAVGYDQFANASRNIGTNGLGIRSLASVHGNIVYSPIAPLDVGIEYGYEAFTASPTGTGTASRVLGVVKYGY</sequence>
<feature type="compositionally biased region" description="Polar residues" evidence="1">
    <location>
        <begin position="1"/>
        <end position="13"/>
    </location>
</feature>
<dbReference type="EMBL" id="AP007255">
    <property type="protein sequence ID" value="BAE52106.1"/>
    <property type="molecule type" value="Genomic_DNA"/>
</dbReference>
<dbReference type="STRING" id="342108.amb3302"/>
<name>Q2W219_PARM1</name>
<feature type="region of interest" description="Disordered" evidence="1">
    <location>
        <begin position="1"/>
        <end position="65"/>
    </location>
</feature>
<evidence type="ECO:0000256" key="1">
    <source>
        <dbReference type="SAM" id="MobiDB-lite"/>
    </source>
</evidence>
<feature type="compositionally biased region" description="Low complexity" evidence="1">
    <location>
        <begin position="24"/>
        <end position="60"/>
    </location>
</feature>
<reference evidence="2 3" key="1">
    <citation type="journal article" date="2005" name="DNA Res.">
        <title>Complete genome sequence of the facultative anaerobic magnetotactic bacterium Magnetospirillum sp. strain AMB-1.</title>
        <authorList>
            <person name="Matsunaga T."/>
            <person name="Okamura Y."/>
            <person name="Fukuda Y."/>
            <person name="Wahyudi A.T."/>
            <person name="Murase Y."/>
            <person name="Takeyama H."/>
        </authorList>
    </citation>
    <scope>NUCLEOTIDE SEQUENCE [LARGE SCALE GENOMIC DNA]</scope>
    <source>
        <strain evidence="3">ATCC 700264 / AMB-1</strain>
    </source>
</reference>
<dbReference type="Pfam" id="PF19577">
    <property type="entry name" value="DcaP"/>
    <property type="match status" value="1"/>
</dbReference>
<evidence type="ECO:0000313" key="2">
    <source>
        <dbReference type="EMBL" id="BAE52106.1"/>
    </source>
</evidence>
<dbReference type="InterPro" id="IPR045748">
    <property type="entry name" value="DcaP"/>
</dbReference>
<gene>
    <name evidence="2" type="ordered locus">amb3302</name>
</gene>
<dbReference type="KEGG" id="mag:amb3302"/>
<dbReference type="Proteomes" id="UP000007058">
    <property type="component" value="Chromosome"/>
</dbReference>
<protein>
    <submittedName>
        <fullName evidence="2">Uncharacterized protein</fullName>
    </submittedName>
</protein>
<accession>Q2W219</accession>
<proteinExistence type="predicted"/>
<dbReference type="SUPFAM" id="SSF56935">
    <property type="entry name" value="Porins"/>
    <property type="match status" value="1"/>
</dbReference>
<dbReference type="HOGENOM" id="CLU_038666_0_0_5"/>
<keyword evidence="3" id="KW-1185">Reference proteome</keyword>
<dbReference type="AlphaFoldDB" id="Q2W219"/>
<evidence type="ECO:0000313" key="3">
    <source>
        <dbReference type="Proteomes" id="UP000007058"/>
    </source>
</evidence>